<dbReference type="Pfam" id="PF00668">
    <property type="entry name" value="Condensation"/>
    <property type="match status" value="2"/>
</dbReference>
<dbReference type="SUPFAM" id="SSF56801">
    <property type="entry name" value="Acetyl-CoA synthetase-like"/>
    <property type="match status" value="1"/>
</dbReference>
<dbReference type="InterPro" id="IPR000873">
    <property type="entry name" value="AMP-dep_synth/lig_dom"/>
</dbReference>
<proteinExistence type="inferred from homology"/>
<dbReference type="InterPro" id="IPR042099">
    <property type="entry name" value="ANL_N_sf"/>
</dbReference>
<protein>
    <submittedName>
        <fullName evidence="11">Amino acid adenylation domain-containing protein</fullName>
    </submittedName>
</protein>
<dbReference type="InterPro" id="IPR045851">
    <property type="entry name" value="AMP-bd_C_sf"/>
</dbReference>
<evidence type="ECO:0000256" key="2">
    <source>
        <dbReference type="ARBA" id="ARBA00006432"/>
    </source>
</evidence>
<dbReference type="CDD" id="cd19531">
    <property type="entry name" value="LCL_NRPS-like"/>
    <property type="match status" value="1"/>
</dbReference>
<dbReference type="PANTHER" id="PTHR45527:SF1">
    <property type="entry name" value="FATTY ACID SYNTHASE"/>
    <property type="match status" value="1"/>
</dbReference>
<dbReference type="InterPro" id="IPR018201">
    <property type="entry name" value="Ketoacyl_synth_AS"/>
</dbReference>
<evidence type="ECO:0000256" key="1">
    <source>
        <dbReference type="ARBA" id="ARBA00001957"/>
    </source>
</evidence>
<dbReference type="SMART" id="SM00825">
    <property type="entry name" value="PKS_KS"/>
    <property type="match status" value="1"/>
</dbReference>
<dbReference type="PROSITE" id="PS00606">
    <property type="entry name" value="KS3_1"/>
    <property type="match status" value="1"/>
</dbReference>
<feature type="domain" description="Carrier" evidence="9">
    <location>
        <begin position="694"/>
        <end position="768"/>
    </location>
</feature>
<keyword evidence="12" id="KW-1185">Reference proteome</keyword>
<dbReference type="Gene3D" id="3.30.300.30">
    <property type="match status" value="1"/>
</dbReference>
<dbReference type="Pfam" id="PF00550">
    <property type="entry name" value="PP-binding"/>
    <property type="match status" value="2"/>
</dbReference>
<dbReference type="InterPro" id="IPR025110">
    <property type="entry name" value="AMP-bd_C"/>
</dbReference>
<keyword evidence="6" id="KW-0677">Repeat</keyword>
<keyword evidence="8" id="KW-0511">Multifunctional enzyme</keyword>
<evidence type="ECO:0000256" key="7">
    <source>
        <dbReference type="ARBA" id="ARBA00023194"/>
    </source>
</evidence>
<dbReference type="RefSeq" id="WP_373956481.1">
    <property type="nucleotide sequence ID" value="NZ_JBHDLN010000022.1"/>
</dbReference>
<dbReference type="SUPFAM" id="SSF47336">
    <property type="entry name" value="ACP-like"/>
    <property type="match status" value="2"/>
</dbReference>
<name>A0ABV4VA73_9BACL</name>
<dbReference type="InterPro" id="IPR010071">
    <property type="entry name" value="AA_adenyl_dom"/>
</dbReference>
<dbReference type="InterPro" id="IPR014030">
    <property type="entry name" value="Ketoacyl_synth_N"/>
</dbReference>
<dbReference type="Gene3D" id="3.30.559.10">
    <property type="entry name" value="Chloramphenicol acetyltransferase-like domain"/>
    <property type="match status" value="2"/>
</dbReference>
<dbReference type="PROSITE" id="PS00455">
    <property type="entry name" value="AMP_BINDING"/>
    <property type="match status" value="1"/>
</dbReference>
<keyword evidence="3" id="KW-0596">Phosphopantetheine</keyword>
<dbReference type="Pfam" id="PF02801">
    <property type="entry name" value="Ketoacyl-synt_C"/>
    <property type="match status" value="1"/>
</dbReference>
<dbReference type="InterPro" id="IPR014031">
    <property type="entry name" value="Ketoacyl_synth_C"/>
</dbReference>
<dbReference type="Pfam" id="PF00501">
    <property type="entry name" value="AMP-binding"/>
    <property type="match status" value="1"/>
</dbReference>
<dbReference type="InterPro" id="IPR001242">
    <property type="entry name" value="Condensation_dom"/>
</dbReference>
<feature type="domain" description="Ketosynthase family 3 (KS3)" evidence="10">
    <location>
        <begin position="40"/>
        <end position="466"/>
    </location>
</feature>
<dbReference type="SUPFAM" id="SSF53901">
    <property type="entry name" value="Thiolase-like"/>
    <property type="match status" value="1"/>
</dbReference>
<gene>
    <name evidence="11" type="ORF">ACEU3E_30485</name>
</gene>
<dbReference type="Gene3D" id="3.40.50.12780">
    <property type="entry name" value="N-terminal domain of ligase-like"/>
    <property type="match status" value="1"/>
</dbReference>
<evidence type="ECO:0000256" key="3">
    <source>
        <dbReference type="ARBA" id="ARBA00022450"/>
    </source>
</evidence>
<evidence type="ECO:0000256" key="6">
    <source>
        <dbReference type="ARBA" id="ARBA00022737"/>
    </source>
</evidence>
<dbReference type="InterPro" id="IPR016039">
    <property type="entry name" value="Thiolase-like"/>
</dbReference>
<dbReference type="InterPro" id="IPR006162">
    <property type="entry name" value="Ppantetheine_attach_site"/>
</dbReference>
<dbReference type="PROSITE" id="PS50075">
    <property type="entry name" value="CARRIER"/>
    <property type="match status" value="2"/>
</dbReference>
<accession>A0ABV4VA73</accession>
<comment type="caution">
    <text evidence="11">The sequence shown here is derived from an EMBL/GenBank/DDBJ whole genome shotgun (WGS) entry which is preliminary data.</text>
</comment>
<keyword evidence="5" id="KW-0808">Transferase</keyword>
<dbReference type="PROSITE" id="PS00012">
    <property type="entry name" value="PHOSPHOPANTETHEINE"/>
    <property type="match status" value="1"/>
</dbReference>
<comment type="cofactor">
    <cofactor evidence="1">
        <name>pantetheine 4'-phosphate</name>
        <dbReference type="ChEBI" id="CHEBI:47942"/>
    </cofactor>
</comment>
<dbReference type="CDD" id="cd05930">
    <property type="entry name" value="A_NRPS"/>
    <property type="match status" value="1"/>
</dbReference>
<dbReference type="Gene3D" id="3.30.559.30">
    <property type="entry name" value="Nonribosomal peptide synthetase, condensation domain"/>
    <property type="match status" value="2"/>
</dbReference>
<dbReference type="Pfam" id="PF13193">
    <property type="entry name" value="AMP-binding_C"/>
    <property type="match status" value="1"/>
</dbReference>
<evidence type="ECO:0000259" key="9">
    <source>
        <dbReference type="PROSITE" id="PS50075"/>
    </source>
</evidence>
<evidence type="ECO:0000256" key="4">
    <source>
        <dbReference type="ARBA" id="ARBA00022553"/>
    </source>
</evidence>
<dbReference type="InterPro" id="IPR023213">
    <property type="entry name" value="CAT-like_dom_sf"/>
</dbReference>
<dbReference type="NCBIfam" id="TIGR01733">
    <property type="entry name" value="AA-adenyl-dom"/>
    <property type="match status" value="1"/>
</dbReference>
<dbReference type="PANTHER" id="PTHR45527">
    <property type="entry name" value="NONRIBOSOMAL PEPTIDE SYNTHETASE"/>
    <property type="match status" value="1"/>
</dbReference>
<organism evidence="11 12">
    <name type="scientific">Paenibacillus oleatilyticus</name>
    <dbReference type="NCBI Taxonomy" id="2594886"/>
    <lineage>
        <taxon>Bacteria</taxon>
        <taxon>Bacillati</taxon>
        <taxon>Bacillota</taxon>
        <taxon>Bacilli</taxon>
        <taxon>Bacillales</taxon>
        <taxon>Paenibacillaceae</taxon>
        <taxon>Paenibacillus</taxon>
    </lineage>
</organism>
<sequence>MRILKQYLLEQVAGHKLPLEQAKQMLAEIASTSDQTTVRQEEIAIIGMAGRFPRSADLAELWDNIIKGINCIGTPSQERRDEWENYLKSYFDIDALTDDMLAPGGYLDDINKFDAGFFGISLKEARYMDPWQRLMIETVYLALEDAGLGGKCAFGTNTGVFIGRDHACESSYAKMVGNVHPLVLTGSYASILASRISHTFNFQGPSIVIDTACSSALVAVHQACLSLRSGQCSMAVAGGINLRENFLHLGGQPMQSILTEEAEVRAFDKRSKGTLISEGVGAVLLKPLDKALEDGDRIYAVVKGSAVNNDGGTNRIATPSAKSQQRVIEESWKAADVHPETISYIEAHGTGTLLGDSIEVKALTNAFKNYTDRRQFCAMSTIKSNIGHTVAASGMASLMKAVLALKYQQIPFNIHFKEVNPYIDFTDSAVYVSDRLTDWQDVEHPRRCGVNSFGFSGTNCHVVLEEPPSRGSYCSMDTPAGHDSPHIFAMSARDDASLQELVLSYKLDLQKADLDALDLRDICYTSLCGRGHYGSRIMLLVKSAEELYFKISRLHEEQALNNIAEPNVMYGFHKLLKYDKDNKQPGEISNHELQRLNGQAALALEQCCSGHWEHLDELCHYYVKGAEINWQRLFRGERRRKVKLPLYPLQRSKVWFDVSEQGIKNAREKRRLQDTFRLAENSHQVEEGPAAHSQLITEEERLLTGIWQEVLAVEKVDVNGNFFGLGGDSIKMLQVLSKAKEQGLFFSLEAMFEHQTVQELAKVTHRKHPEENTKSLQDFALISKEDRALMPAGIMDAYPISSLQAGMLFHSQWSTSSEAFHNILSLHIRAKLNEPLFRQAAQLLANRHAILRTSFDFVNYSIPLQLIQHHVEVPVIVDSICMLTSEEQEEKLRQWRSVQRMTGFDWSQAPLFRFYIHYRSEDTFQLSLVFHHSILDGWSVSAMLTELFKLYTTLMQGDNQAIPSSASIEFRDYIAEENRVLQSQDTSNYWLNKLKGATASPILGRKISSDVREHKYLEEKRFIIDEQLYNRLAEVGREQGMPIKTIFLTAHIRVIKFISGQKDVLTGVVVNGRLETPGGDKTLGLFLNTLPFHFGGDGETWKELLSEVFRTEQDMMPHRRFPLSEIQKRLGQPLILSTIFNYNNFHVYNEMNEQGQLEVLSDEMFELTDVPLYVRFIQGRFNHEITLGLQYDPNVFTDQDIDRIGHYYLKALDDLSRHSSRSSCAGNLLSRDEQEQMEVWNHTSAPLDRRKRLSLQIAEHARAIPDSLALVCGDNKLTFADLEKQANTVAAGLTKAGISNDMLVGVFMKRSIQAVASLLGIWKVGAVYVPLDYEYPLHRIRYMIRDANLNLILTQDETDHLLMEDNTRIWNVDDPAGIPAHNGIAPASQNQSSDLEDFAYLIYTSGSTGQPKGVMGRHSGLLNRCNWMWSQYPFQEGEVCCFKTSMSFIDSLGEVLTPLAQGVPVVILSSEIVSDPALFIRAIREHRVSRLVVVPSYLRILLELYPDLSLRLPDLNMCVTSGEELTPKIARLWQKSMPDKVLLNLYGSSEVSADVLYYELSEELKEDGIVPLGRPIFNSCVYILNADLEQVPVGVEGNVYIGGDGVAIGYWGREDWTAERFIDSPFEHCQSKLYQTGDLGLFNSDGHVIFKGRKDHQVNVRGFRIELQEVELTLQRHAWVDEAVVTIAKDANDDESLIGYIASNGGVQPSPEELREFLKNYLPAYMVPGSYCFLNALPKLPNGKTDRGALPSASVDIQMADEAGVIPSPVTQTVCAIWSNTLGMSPRGVHDNFFAAGGNSLKAMRFIFMLQREFHIRLDMKQFYASPTLDAIVKFIKRSQREQSSVHLIPQHLQQQWPLASYASSGTLGPYPLTPSQQNIWIHQQFHPDSTAYHVTMSMDIWGTLDIEGFQWSFNSILKKHSALRTLIEFDGTAPYQLTTEYTPYSIEIYDARGLPEEERNELRQQRIHMGSERVSDVSEYPLFHMQGLWLDAQHYQFLLTIHHLIFDFWSIGVLMRELSLQYESWLLYKERSDANTSAPETEVSENKTSYFDYVRWEKSLMEADDVDRKLLYWKKVLGSTLPALRLPTDRPRGPETLKQGERGGMLLPEELVHKLTQFSQNRETTAFIVLLAAFYALLYRYTSAHDMIIGVPVSNRVADERFDALIGCCIDTIALRANFPADTCYEEILLQVREAFLNAYTDHRLPHGYIMEKVYPSDSKATSPFQYMFNYMSIQDWNVRLPGSLMVSTAMIPAPYPKYELSAEILETGEGLWLNIEYTVDLYDADTIESIMSDYCTLTLEMLMNPDMPVSHFSLAHQGEHHTHSLESEALFDF</sequence>
<dbReference type="Pfam" id="PF16197">
    <property type="entry name" value="KAsynt_C_assoc"/>
    <property type="match status" value="1"/>
</dbReference>
<dbReference type="InterPro" id="IPR036736">
    <property type="entry name" value="ACP-like_sf"/>
</dbReference>
<dbReference type="Gene3D" id="3.40.47.10">
    <property type="match status" value="1"/>
</dbReference>
<dbReference type="Proteomes" id="UP001575622">
    <property type="component" value="Unassembled WGS sequence"/>
</dbReference>
<dbReference type="EMBL" id="JBHDLN010000022">
    <property type="protein sequence ID" value="MFB0846531.1"/>
    <property type="molecule type" value="Genomic_DNA"/>
</dbReference>
<dbReference type="InterPro" id="IPR032821">
    <property type="entry name" value="PKS_assoc"/>
</dbReference>
<keyword evidence="7" id="KW-0045">Antibiotic biosynthesis</keyword>
<dbReference type="Gene3D" id="1.10.1200.10">
    <property type="entry name" value="ACP-like"/>
    <property type="match status" value="2"/>
</dbReference>
<dbReference type="PROSITE" id="PS52004">
    <property type="entry name" value="KS3_2"/>
    <property type="match status" value="1"/>
</dbReference>
<dbReference type="InterPro" id="IPR020845">
    <property type="entry name" value="AMP-binding_CS"/>
</dbReference>
<evidence type="ECO:0000259" key="10">
    <source>
        <dbReference type="PROSITE" id="PS52004"/>
    </source>
</evidence>
<dbReference type="Gene3D" id="1.10.1240.100">
    <property type="match status" value="1"/>
</dbReference>
<dbReference type="SUPFAM" id="SSF52777">
    <property type="entry name" value="CoA-dependent acyltransferases"/>
    <property type="match status" value="4"/>
</dbReference>
<dbReference type="Pfam" id="PF00109">
    <property type="entry name" value="ketoacyl-synt"/>
    <property type="match status" value="1"/>
</dbReference>
<evidence type="ECO:0000313" key="12">
    <source>
        <dbReference type="Proteomes" id="UP001575622"/>
    </source>
</evidence>
<evidence type="ECO:0000256" key="8">
    <source>
        <dbReference type="ARBA" id="ARBA00023268"/>
    </source>
</evidence>
<evidence type="ECO:0000313" key="11">
    <source>
        <dbReference type="EMBL" id="MFB0846531.1"/>
    </source>
</evidence>
<dbReference type="InterPro" id="IPR009081">
    <property type="entry name" value="PP-bd_ACP"/>
</dbReference>
<feature type="domain" description="Carrier" evidence="9">
    <location>
        <begin position="1765"/>
        <end position="1840"/>
    </location>
</feature>
<comment type="similarity">
    <text evidence="2">Belongs to the ATP-dependent AMP-binding enzyme family.</text>
</comment>
<evidence type="ECO:0000256" key="5">
    <source>
        <dbReference type="ARBA" id="ARBA00022679"/>
    </source>
</evidence>
<reference evidence="11 12" key="1">
    <citation type="submission" date="2024-09" db="EMBL/GenBank/DDBJ databases">
        <authorList>
            <person name="Makale K.P.P."/>
            <person name="Makhzoum A."/>
            <person name="Rantong G."/>
            <person name="Rahube T.O."/>
        </authorList>
    </citation>
    <scope>NUCLEOTIDE SEQUENCE [LARGE SCALE GENOMIC DNA]</scope>
    <source>
        <strain evidence="11 12">KM_D13</strain>
    </source>
</reference>
<keyword evidence="4" id="KW-0597">Phosphoprotein</keyword>
<dbReference type="CDD" id="cd00833">
    <property type="entry name" value="PKS"/>
    <property type="match status" value="1"/>
</dbReference>
<dbReference type="InterPro" id="IPR020841">
    <property type="entry name" value="PKS_Beta-ketoAc_synthase_dom"/>
</dbReference>